<keyword evidence="4" id="KW-1133">Transmembrane helix</keyword>
<organism evidence="5 6">
    <name type="scientific">Arthroderma otae (strain ATCC MYA-4605 / CBS 113480)</name>
    <name type="common">Microsporum canis</name>
    <dbReference type="NCBI Taxonomy" id="554155"/>
    <lineage>
        <taxon>Eukaryota</taxon>
        <taxon>Fungi</taxon>
        <taxon>Dikarya</taxon>
        <taxon>Ascomycota</taxon>
        <taxon>Pezizomycotina</taxon>
        <taxon>Eurotiomycetes</taxon>
        <taxon>Eurotiomycetidae</taxon>
        <taxon>Onygenales</taxon>
        <taxon>Arthrodermataceae</taxon>
        <taxon>Microsporum</taxon>
    </lineage>
</organism>
<proteinExistence type="predicted"/>
<dbReference type="Pfam" id="PF24681">
    <property type="entry name" value="Kelch_KLHDC2_KLHL20_DRC7"/>
    <property type="match status" value="1"/>
</dbReference>
<dbReference type="SUPFAM" id="SSF50965">
    <property type="entry name" value="Galactose oxidase, central domain"/>
    <property type="match status" value="1"/>
</dbReference>
<gene>
    <name evidence="5" type="ORF">MCYG_06639</name>
</gene>
<accession>C5FV86</accession>
<dbReference type="OMA" id="ATFTQMN"/>
<keyword evidence="2" id="KW-0677">Repeat</keyword>
<keyword evidence="1" id="KW-0880">Kelch repeat</keyword>
<keyword evidence="6" id="KW-1185">Reference proteome</keyword>
<feature type="region of interest" description="Disordered" evidence="3">
    <location>
        <begin position="448"/>
        <end position="467"/>
    </location>
</feature>
<evidence type="ECO:0000256" key="3">
    <source>
        <dbReference type="SAM" id="MobiDB-lite"/>
    </source>
</evidence>
<evidence type="ECO:0000256" key="1">
    <source>
        <dbReference type="ARBA" id="ARBA00022441"/>
    </source>
</evidence>
<protein>
    <submittedName>
        <fullName evidence="5">Kelch repeat protein</fullName>
    </submittedName>
</protein>
<feature type="region of interest" description="Disordered" evidence="3">
    <location>
        <begin position="633"/>
        <end position="654"/>
    </location>
</feature>
<dbReference type="VEuPathDB" id="FungiDB:MCYG_06639"/>
<dbReference type="PANTHER" id="PTHR46093:SF18">
    <property type="entry name" value="FIBRONECTIN TYPE-III DOMAIN-CONTAINING PROTEIN"/>
    <property type="match status" value="1"/>
</dbReference>
<dbReference type="AlphaFoldDB" id="C5FV86"/>
<name>C5FV86_ARTOC</name>
<keyword evidence="4" id="KW-0812">Transmembrane</keyword>
<dbReference type="InterPro" id="IPR011043">
    <property type="entry name" value="Gal_Oxase/kelch_b-propeller"/>
</dbReference>
<evidence type="ECO:0000313" key="6">
    <source>
        <dbReference type="Proteomes" id="UP000002035"/>
    </source>
</evidence>
<dbReference type="Gene3D" id="2.120.10.80">
    <property type="entry name" value="Kelch-type beta propeller"/>
    <property type="match status" value="2"/>
</dbReference>
<dbReference type="GeneID" id="9226993"/>
<dbReference type="Proteomes" id="UP000002035">
    <property type="component" value="Unassembled WGS sequence"/>
</dbReference>
<sequence length="687" mass="73350">MSVSMSTVAGQTSTSMTYLLLILFVGFILPQQGVHAHARVLTQRDNSPTDICKRWSQQTAIVNGTLYIYGGRSTTDANQKDKTWSMDSLSPYFLLYDNFLTLDLKSSWGISAPKLTGLPRADNGPPPVSNGYLWNSYKSLFLYGGEFSDNPPTDPVAFSLWEYNIPSSSWIEHKSPKTSSGENSDAENIPVQRSAEGAGINVPDLGRGWYFGGHLDGYTTQGWSQSIPRVYLKSMIEYTFPGFTNSGVKINTDDKRAGPDGAWRNITEGGLQDSAGFTERADGVLVYIPGFGKEGIILGLAGGTNATFTQMNVIDVFDIASSKWYKQATSGKTPDIRVNPCAVAASAADGSSTQVYLFGGQNLIPYGSQIQYNDMWILSIPSFTWIQADTDGQSVPPARAGHTCNIWNSQIVVTGGYVGQDLSCDSPGIYVFDASELTWNNQYTSLEGGNDLNQQASQTRDGSGLGGSYGYRVPKVVQSVIGGDDTGKATQTVPAMAPTDGPLATGQPLTYTVLPTATSGPHSGTSDGGRNGPNIAAIIAGVIAGCLGILAIYLGFVTWLYRRRLAIYKNHLAATQRSSVGSGYGDKISSFPPRYSDHTSSAGLGTTGSSGNLTVTTAATAAARMSWVGGDYHQHKHTRSNSGGNLDYIGQPGPSASSSVEDLLAGQEPTFLGVMLNPRQTLRVINQ</sequence>
<dbReference type="InterPro" id="IPR015915">
    <property type="entry name" value="Kelch-typ_b-propeller"/>
</dbReference>
<dbReference type="HOGENOM" id="CLU_012508_0_0_1"/>
<evidence type="ECO:0000256" key="4">
    <source>
        <dbReference type="SAM" id="Phobius"/>
    </source>
</evidence>
<dbReference type="STRING" id="554155.C5FV86"/>
<dbReference type="EMBL" id="DS995706">
    <property type="protein sequence ID" value="EEQ33820.1"/>
    <property type="molecule type" value="Genomic_DNA"/>
</dbReference>
<keyword evidence="4" id="KW-0472">Membrane</keyword>
<evidence type="ECO:0000256" key="2">
    <source>
        <dbReference type="ARBA" id="ARBA00022737"/>
    </source>
</evidence>
<feature type="compositionally biased region" description="Polar residues" evidence="3">
    <location>
        <begin position="448"/>
        <end position="461"/>
    </location>
</feature>
<dbReference type="eggNOG" id="KOG0379">
    <property type="taxonomic scope" value="Eukaryota"/>
</dbReference>
<feature type="transmembrane region" description="Helical" evidence="4">
    <location>
        <begin position="535"/>
        <end position="561"/>
    </location>
</feature>
<dbReference type="OrthoDB" id="10251809at2759"/>
<reference evidence="6" key="1">
    <citation type="journal article" date="2012" name="MBio">
        <title>Comparative genome analysis of Trichophyton rubrum and related dermatophytes reveals candidate genes involved in infection.</title>
        <authorList>
            <person name="Martinez D.A."/>
            <person name="Oliver B.G."/>
            <person name="Graeser Y."/>
            <person name="Goldberg J.M."/>
            <person name="Li W."/>
            <person name="Martinez-Rossi N.M."/>
            <person name="Monod M."/>
            <person name="Shelest E."/>
            <person name="Barton R.C."/>
            <person name="Birch E."/>
            <person name="Brakhage A.A."/>
            <person name="Chen Z."/>
            <person name="Gurr S.J."/>
            <person name="Heiman D."/>
            <person name="Heitman J."/>
            <person name="Kosti I."/>
            <person name="Rossi A."/>
            <person name="Saif S."/>
            <person name="Samalova M."/>
            <person name="Saunders C.W."/>
            <person name="Shea T."/>
            <person name="Summerbell R.C."/>
            <person name="Xu J."/>
            <person name="Young S."/>
            <person name="Zeng Q."/>
            <person name="Birren B.W."/>
            <person name="Cuomo C.A."/>
            <person name="White T.C."/>
        </authorList>
    </citation>
    <scope>NUCLEOTIDE SEQUENCE [LARGE SCALE GENOMIC DNA]</scope>
    <source>
        <strain evidence="6">ATCC MYA-4605 / CBS 113480</strain>
    </source>
</reference>
<evidence type="ECO:0000313" key="5">
    <source>
        <dbReference type="EMBL" id="EEQ33820.1"/>
    </source>
</evidence>
<dbReference type="PANTHER" id="PTHR46093">
    <property type="entry name" value="ACYL-COA-BINDING DOMAIN-CONTAINING PROTEIN 5"/>
    <property type="match status" value="1"/>
</dbReference>
<dbReference type="RefSeq" id="XP_002844675.1">
    <property type="nucleotide sequence ID" value="XM_002844629.1"/>
</dbReference>